<dbReference type="PRINTS" id="PR00469">
    <property type="entry name" value="PNDRDTASEII"/>
</dbReference>
<evidence type="ECO:0000313" key="13">
    <source>
        <dbReference type="EMBL" id="MDV2684218.1"/>
    </source>
</evidence>
<evidence type="ECO:0000256" key="11">
    <source>
        <dbReference type="RuleBase" id="RU003881"/>
    </source>
</evidence>
<protein>
    <recommendedName>
        <fullName evidence="3 10">Thioredoxin reductase</fullName>
        <ecNumber evidence="10">1.8.1.9</ecNumber>
    </recommendedName>
</protein>
<dbReference type="PRINTS" id="PR00368">
    <property type="entry name" value="FADPNR"/>
</dbReference>
<keyword evidence="7" id="KW-1015">Disulfide bond</keyword>
<evidence type="ECO:0000256" key="9">
    <source>
        <dbReference type="ARBA" id="ARBA00048132"/>
    </source>
</evidence>
<dbReference type="EMBL" id="JAWJBA010000002">
    <property type="protein sequence ID" value="MDV2684218.1"/>
    <property type="molecule type" value="Genomic_DNA"/>
</dbReference>
<dbReference type="InterPro" id="IPR036188">
    <property type="entry name" value="FAD/NAD-bd_sf"/>
</dbReference>
<dbReference type="Pfam" id="PF07992">
    <property type="entry name" value="Pyr_redox_2"/>
    <property type="match status" value="1"/>
</dbReference>
<evidence type="ECO:0000256" key="5">
    <source>
        <dbReference type="ARBA" id="ARBA00022827"/>
    </source>
</evidence>
<dbReference type="Gene3D" id="3.50.50.60">
    <property type="entry name" value="FAD/NAD(P)-binding domain"/>
    <property type="match status" value="2"/>
</dbReference>
<evidence type="ECO:0000256" key="10">
    <source>
        <dbReference type="RuleBase" id="RU003880"/>
    </source>
</evidence>
<feature type="domain" description="FAD/NAD(P)-binding" evidence="12">
    <location>
        <begin position="7"/>
        <end position="294"/>
    </location>
</feature>
<evidence type="ECO:0000256" key="7">
    <source>
        <dbReference type="ARBA" id="ARBA00023157"/>
    </source>
</evidence>
<dbReference type="NCBIfam" id="TIGR01292">
    <property type="entry name" value="TRX_reduct"/>
    <property type="match status" value="1"/>
</dbReference>
<evidence type="ECO:0000259" key="12">
    <source>
        <dbReference type="Pfam" id="PF07992"/>
    </source>
</evidence>
<comment type="catalytic activity">
    <reaction evidence="9 10">
        <text>[thioredoxin]-dithiol + NADP(+) = [thioredoxin]-disulfide + NADPH + H(+)</text>
        <dbReference type="Rhea" id="RHEA:20345"/>
        <dbReference type="Rhea" id="RHEA-COMP:10698"/>
        <dbReference type="Rhea" id="RHEA-COMP:10700"/>
        <dbReference type="ChEBI" id="CHEBI:15378"/>
        <dbReference type="ChEBI" id="CHEBI:29950"/>
        <dbReference type="ChEBI" id="CHEBI:50058"/>
        <dbReference type="ChEBI" id="CHEBI:57783"/>
        <dbReference type="ChEBI" id="CHEBI:58349"/>
        <dbReference type="EC" id="1.8.1.9"/>
    </reaction>
</comment>
<evidence type="ECO:0000256" key="8">
    <source>
        <dbReference type="ARBA" id="ARBA00023284"/>
    </source>
</evidence>
<reference evidence="13 14" key="1">
    <citation type="submission" date="2023-10" db="EMBL/GenBank/DDBJ databases">
        <title>Screening of Alkalihalobacillus lindianensis BZ-TG-R113 and Its Alleviation of Salt Stress on Rapeseed Growth.</title>
        <authorList>
            <person name="Zhao B."/>
            <person name="Guo T."/>
        </authorList>
    </citation>
    <scope>NUCLEOTIDE SEQUENCE [LARGE SCALE GENOMIC DNA]</scope>
    <source>
        <strain evidence="13 14">BZ-TG-R113</strain>
    </source>
</reference>
<keyword evidence="11" id="KW-0521">NADP</keyword>
<comment type="caution">
    <text evidence="13">The sequence shown here is derived from an EMBL/GenBank/DDBJ whole genome shotgun (WGS) entry which is preliminary data.</text>
</comment>
<comment type="subunit">
    <text evidence="2 10">Homodimer.</text>
</comment>
<comment type="similarity">
    <text evidence="1 10">Belongs to the class-II pyridine nucleotide-disulfide oxidoreductase family.</text>
</comment>
<dbReference type="InterPro" id="IPR005982">
    <property type="entry name" value="Thioredox_Rdtase"/>
</dbReference>
<evidence type="ECO:0000256" key="2">
    <source>
        <dbReference type="ARBA" id="ARBA00011738"/>
    </source>
</evidence>
<gene>
    <name evidence="13" type="primary">trxB</name>
    <name evidence="13" type="ORF">RYX56_07540</name>
</gene>
<accession>A0ABU3X8K1</accession>
<dbReference type="EC" id="1.8.1.9" evidence="10"/>
<dbReference type="Proteomes" id="UP001287282">
    <property type="component" value="Unassembled WGS sequence"/>
</dbReference>
<dbReference type="SUPFAM" id="SSF51905">
    <property type="entry name" value="FAD/NAD(P)-binding domain"/>
    <property type="match status" value="1"/>
</dbReference>
<evidence type="ECO:0000256" key="3">
    <source>
        <dbReference type="ARBA" id="ARBA00018719"/>
    </source>
</evidence>
<proteinExistence type="inferred from homology"/>
<dbReference type="InterPro" id="IPR050097">
    <property type="entry name" value="Ferredoxin-NADP_redctase_2"/>
</dbReference>
<dbReference type="RefSeq" id="WP_317121462.1">
    <property type="nucleotide sequence ID" value="NZ_JAWJBA010000002.1"/>
</dbReference>
<sequence>MSEEKMYDVIIAGAGPAGMTAAVYTSRANLSTIMLERGVPGGQMANTEDVENYPGFDHILGPELSTKMFEHAKKFGAEYGYGDVKEIVDHSDYKVVKAGSKEYKARSVIVATGAEYKKLGIPGEKELSGRGVSYCAVCDGAFFKGKELVVIGGGDSAVEEAVYLTRFASKVTVIHRRDQLRAQKILQDRAFNNDKIEFIWNHVVNEINADGGKVGSVSIENTETGEKKDFKTDGVFIYIGMLPLNASVKDLGILNEEGYVVTNEEMETKVPGIYAAGDIREKSLRQIVTATGDGSLAAQNVQHYLESLAEGTK</sequence>
<organism evidence="13 14">
    <name type="scientific">Alkalihalophilus lindianensis</name>
    <dbReference type="NCBI Taxonomy" id="1630542"/>
    <lineage>
        <taxon>Bacteria</taxon>
        <taxon>Bacillati</taxon>
        <taxon>Bacillota</taxon>
        <taxon>Bacilli</taxon>
        <taxon>Bacillales</taxon>
        <taxon>Bacillaceae</taxon>
        <taxon>Alkalihalophilus</taxon>
    </lineage>
</organism>
<evidence type="ECO:0000256" key="4">
    <source>
        <dbReference type="ARBA" id="ARBA00022630"/>
    </source>
</evidence>
<comment type="cofactor">
    <cofactor evidence="11">
        <name>FAD</name>
        <dbReference type="ChEBI" id="CHEBI:57692"/>
    </cofactor>
    <text evidence="11">Binds 1 FAD per subunit.</text>
</comment>
<keyword evidence="5 10" id="KW-0274">FAD</keyword>
<keyword evidence="14" id="KW-1185">Reference proteome</keyword>
<evidence type="ECO:0000313" key="14">
    <source>
        <dbReference type="Proteomes" id="UP001287282"/>
    </source>
</evidence>
<dbReference type="GO" id="GO:0004791">
    <property type="term" value="F:thioredoxin-disulfide reductase (NADPH) activity"/>
    <property type="evidence" value="ECO:0007669"/>
    <property type="project" value="UniProtKB-EC"/>
</dbReference>
<dbReference type="InterPro" id="IPR008255">
    <property type="entry name" value="Pyr_nucl-diS_OxRdtase_2_AS"/>
</dbReference>
<keyword evidence="4 10" id="KW-0285">Flavoprotein</keyword>
<keyword evidence="6 10" id="KW-0560">Oxidoreductase</keyword>
<name>A0ABU3X8K1_9BACI</name>
<dbReference type="PROSITE" id="PS00573">
    <property type="entry name" value="PYRIDINE_REDOX_2"/>
    <property type="match status" value="1"/>
</dbReference>
<dbReference type="PANTHER" id="PTHR48105">
    <property type="entry name" value="THIOREDOXIN REDUCTASE 1-RELATED-RELATED"/>
    <property type="match status" value="1"/>
</dbReference>
<evidence type="ECO:0000256" key="6">
    <source>
        <dbReference type="ARBA" id="ARBA00023002"/>
    </source>
</evidence>
<dbReference type="InterPro" id="IPR023753">
    <property type="entry name" value="FAD/NAD-binding_dom"/>
</dbReference>
<keyword evidence="8 10" id="KW-0676">Redox-active center</keyword>
<evidence type="ECO:0000256" key="1">
    <source>
        <dbReference type="ARBA" id="ARBA00009333"/>
    </source>
</evidence>